<protein>
    <submittedName>
        <fullName evidence="1">Uncharacterized protein</fullName>
    </submittedName>
</protein>
<sequence>MPSYIFKSLSTVHRTKAPITKDFTHRLQLQHCQGILRLWLEPLHGTPRDSSEQVTRAGNQSQVKQQVKSNLAKCGEDKTDDGFKVPHFRRNGSIYCDGRCSKSETCGKGQLSPDFPGLSSSNAFCILLGSNQSSLRIHTVRLTTYASPLIGDSKLMEEPPLNLMCTVPYP</sequence>
<evidence type="ECO:0000313" key="1">
    <source>
        <dbReference type="EMBL" id="CAG7832669.1"/>
    </source>
</evidence>
<keyword evidence="2" id="KW-1185">Reference proteome</keyword>
<reference evidence="1" key="1">
    <citation type="submission" date="2021-06" db="EMBL/GenBank/DDBJ databases">
        <authorList>
            <person name="Hodson N. C."/>
            <person name="Mongue J. A."/>
            <person name="Jaron S. K."/>
        </authorList>
    </citation>
    <scope>NUCLEOTIDE SEQUENCE</scope>
</reference>
<evidence type="ECO:0000313" key="2">
    <source>
        <dbReference type="Proteomes" id="UP000708208"/>
    </source>
</evidence>
<dbReference type="EMBL" id="CAJVCH010566364">
    <property type="protein sequence ID" value="CAG7832669.1"/>
    <property type="molecule type" value="Genomic_DNA"/>
</dbReference>
<dbReference type="Proteomes" id="UP000708208">
    <property type="component" value="Unassembled WGS sequence"/>
</dbReference>
<accession>A0A8J2LHM0</accession>
<organism evidence="1 2">
    <name type="scientific">Allacma fusca</name>
    <dbReference type="NCBI Taxonomy" id="39272"/>
    <lineage>
        <taxon>Eukaryota</taxon>
        <taxon>Metazoa</taxon>
        <taxon>Ecdysozoa</taxon>
        <taxon>Arthropoda</taxon>
        <taxon>Hexapoda</taxon>
        <taxon>Collembola</taxon>
        <taxon>Symphypleona</taxon>
        <taxon>Sminthuridae</taxon>
        <taxon>Allacma</taxon>
    </lineage>
</organism>
<gene>
    <name evidence="1" type="ORF">AFUS01_LOCUS42348</name>
</gene>
<name>A0A8J2LHM0_9HEXA</name>
<proteinExistence type="predicted"/>
<comment type="caution">
    <text evidence="1">The sequence shown here is derived from an EMBL/GenBank/DDBJ whole genome shotgun (WGS) entry which is preliminary data.</text>
</comment>
<dbReference type="AlphaFoldDB" id="A0A8J2LHM0"/>